<keyword evidence="3" id="KW-1185">Reference proteome</keyword>
<dbReference type="InterPro" id="IPR015419">
    <property type="entry name" value="CTAG/Pcc1"/>
</dbReference>
<organism evidence="2 3">
    <name type="scientific">Halarchaeum salinum</name>
    <dbReference type="NCBI Taxonomy" id="489912"/>
    <lineage>
        <taxon>Archaea</taxon>
        <taxon>Methanobacteriati</taxon>
        <taxon>Methanobacteriota</taxon>
        <taxon>Stenosarchaea group</taxon>
        <taxon>Halobacteria</taxon>
        <taxon>Halobacteriales</taxon>
        <taxon>Halobacteriaceae</taxon>
    </lineage>
</organism>
<dbReference type="Pfam" id="PF09341">
    <property type="entry name" value="Pcc1"/>
    <property type="match status" value="1"/>
</dbReference>
<dbReference type="EMBL" id="BAAABL010000021">
    <property type="protein sequence ID" value="GAA0293257.1"/>
    <property type="molecule type" value="Genomic_DNA"/>
</dbReference>
<name>A0AAV3S4Y4_9EURY</name>
<dbReference type="AlphaFoldDB" id="A0AAV3S4Y4"/>
<sequence>MRATHRTSLVFSYETERVAAAVANAVRVEAGDIEGGRTRATLERDGATVQVTVAAADLTALRAGANTWTTLVEVAERASETGRSHATLNK</sequence>
<accession>A0AAV3S4Y4</accession>
<reference evidence="2 3" key="1">
    <citation type="journal article" date="2019" name="Int. J. Syst. Evol. Microbiol.">
        <title>The Global Catalogue of Microorganisms (GCM) 10K type strain sequencing project: providing services to taxonomists for standard genome sequencing and annotation.</title>
        <authorList>
            <consortium name="The Broad Institute Genomics Platform"/>
            <consortium name="The Broad Institute Genome Sequencing Center for Infectious Disease"/>
            <person name="Wu L."/>
            <person name="Ma J."/>
        </authorList>
    </citation>
    <scope>NUCLEOTIDE SEQUENCE [LARGE SCALE GENOMIC DNA]</scope>
    <source>
        <strain evidence="2 3">JCM 16330</strain>
    </source>
</reference>
<proteinExistence type="inferred from homology"/>
<evidence type="ECO:0000313" key="2">
    <source>
        <dbReference type="EMBL" id="GAA0293257.1"/>
    </source>
</evidence>
<dbReference type="Gene3D" id="3.30.310.50">
    <property type="entry name" value="Alpha-D-phosphohexomutase, C-terminal domain"/>
    <property type="match status" value="1"/>
</dbReference>
<comment type="similarity">
    <text evidence="1">Belongs to the CTAG/PCC1 family.</text>
</comment>
<protein>
    <submittedName>
        <fullName evidence="2">KEOPS complex subunit Pcc1</fullName>
    </submittedName>
</protein>
<comment type="caution">
    <text evidence="2">The sequence shown here is derived from an EMBL/GenBank/DDBJ whole genome shotgun (WGS) entry which is preliminary data.</text>
</comment>
<evidence type="ECO:0000313" key="3">
    <source>
        <dbReference type="Proteomes" id="UP001500837"/>
    </source>
</evidence>
<dbReference type="Proteomes" id="UP001500837">
    <property type="component" value="Unassembled WGS sequence"/>
</dbReference>
<dbReference type="RefSeq" id="WP_211311842.1">
    <property type="nucleotide sequence ID" value="NZ_BAAABL010000021.1"/>
</dbReference>
<dbReference type="NCBIfam" id="NF011470">
    <property type="entry name" value="PRK14887.1"/>
    <property type="match status" value="1"/>
</dbReference>
<gene>
    <name evidence="2" type="ORF">GCM10009066_04840</name>
</gene>
<evidence type="ECO:0000256" key="1">
    <source>
        <dbReference type="ARBA" id="ARBA00007073"/>
    </source>
</evidence>